<protein>
    <submittedName>
        <fullName evidence="1">Uncharacterized protein</fullName>
    </submittedName>
</protein>
<dbReference type="AlphaFoldDB" id="A0A382DEX3"/>
<evidence type="ECO:0000313" key="1">
    <source>
        <dbReference type="EMBL" id="SVB36534.1"/>
    </source>
</evidence>
<dbReference type="EMBL" id="UINC01038880">
    <property type="protein sequence ID" value="SVB36534.1"/>
    <property type="molecule type" value="Genomic_DNA"/>
</dbReference>
<gene>
    <name evidence="1" type="ORF">METZ01_LOCUS189388</name>
</gene>
<name>A0A382DEX3_9ZZZZ</name>
<proteinExistence type="predicted"/>
<sequence length="30" mass="3201">MEGSGYFMLIGRYKQSGGMDGMNGNSVGQK</sequence>
<reference evidence="1" key="1">
    <citation type="submission" date="2018-05" db="EMBL/GenBank/DDBJ databases">
        <authorList>
            <person name="Lanie J.A."/>
            <person name="Ng W.-L."/>
            <person name="Kazmierczak K.M."/>
            <person name="Andrzejewski T.M."/>
            <person name="Davidsen T.M."/>
            <person name="Wayne K.J."/>
            <person name="Tettelin H."/>
            <person name="Glass J.I."/>
            <person name="Rusch D."/>
            <person name="Podicherti R."/>
            <person name="Tsui H.-C.T."/>
            <person name="Winkler M.E."/>
        </authorList>
    </citation>
    <scope>NUCLEOTIDE SEQUENCE</scope>
</reference>
<accession>A0A382DEX3</accession>
<organism evidence="1">
    <name type="scientific">marine metagenome</name>
    <dbReference type="NCBI Taxonomy" id="408172"/>
    <lineage>
        <taxon>unclassified sequences</taxon>
        <taxon>metagenomes</taxon>
        <taxon>ecological metagenomes</taxon>
    </lineage>
</organism>